<feature type="chain" id="PRO_5045915050" evidence="1">
    <location>
        <begin position="24"/>
        <end position="124"/>
    </location>
</feature>
<protein>
    <submittedName>
        <fullName evidence="2">Uncharacterized protein</fullName>
    </submittedName>
</protein>
<feature type="signal peptide" evidence="1">
    <location>
        <begin position="1"/>
        <end position="23"/>
    </location>
</feature>
<keyword evidence="1" id="KW-0732">Signal</keyword>
<gene>
    <name evidence="2" type="ORF">PVK06_039364</name>
</gene>
<dbReference type="EMBL" id="JARKNE010000011">
    <property type="protein sequence ID" value="KAK5784826.1"/>
    <property type="molecule type" value="Genomic_DNA"/>
</dbReference>
<name>A0ABR0N2N8_GOSAR</name>
<evidence type="ECO:0000313" key="3">
    <source>
        <dbReference type="Proteomes" id="UP001358586"/>
    </source>
</evidence>
<sequence length="124" mass="13657">MANITLIRAFCVVVLMLLASVWARDVPGKYIDYGRIRGSSPSCGGDLKSCLPQKPAANSSDFYVGITSKCKDGLLHIMVPNERRVFFSRAGNGATQGRHDRESNPSFIGTFRDPLFVFGFKPKL</sequence>
<comment type="caution">
    <text evidence="2">The sequence shown here is derived from an EMBL/GenBank/DDBJ whole genome shotgun (WGS) entry which is preliminary data.</text>
</comment>
<evidence type="ECO:0000256" key="1">
    <source>
        <dbReference type="SAM" id="SignalP"/>
    </source>
</evidence>
<dbReference type="Proteomes" id="UP001358586">
    <property type="component" value="Chromosome 11"/>
</dbReference>
<proteinExistence type="predicted"/>
<accession>A0ABR0N2N8</accession>
<evidence type="ECO:0000313" key="2">
    <source>
        <dbReference type="EMBL" id="KAK5784826.1"/>
    </source>
</evidence>
<keyword evidence="3" id="KW-1185">Reference proteome</keyword>
<reference evidence="2 3" key="1">
    <citation type="submission" date="2023-03" db="EMBL/GenBank/DDBJ databases">
        <title>WGS of Gossypium arboreum.</title>
        <authorList>
            <person name="Yu D."/>
        </authorList>
    </citation>
    <scope>NUCLEOTIDE SEQUENCE [LARGE SCALE GENOMIC DNA]</scope>
    <source>
        <tissue evidence="2">Leaf</tissue>
    </source>
</reference>
<organism evidence="2 3">
    <name type="scientific">Gossypium arboreum</name>
    <name type="common">Tree cotton</name>
    <name type="synonym">Gossypium nanking</name>
    <dbReference type="NCBI Taxonomy" id="29729"/>
    <lineage>
        <taxon>Eukaryota</taxon>
        <taxon>Viridiplantae</taxon>
        <taxon>Streptophyta</taxon>
        <taxon>Embryophyta</taxon>
        <taxon>Tracheophyta</taxon>
        <taxon>Spermatophyta</taxon>
        <taxon>Magnoliopsida</taxon>
        <taxon>eudicotyledons</taxon>
        <taxon>Gunneridae</taxon>
        <taxon>Pentapetalae</taxon>
        <taxon>rosids</taxon>
        <taxon>malvids</taxon>
        <taxon>Malvales</taxon>
        <taxon>Malvaceae</taxon>
        <taxon>Malvoideae</taxon>
        <taxon>Gossypium</taxon>
    </lineage>
</organism>